<feature type="repeat" description="WD" evidence="4">
    <location>
        <begin position="58"/>
        <end position="102"/>
    </location>
</feature>
<reference evidence="6" key="2">
    <citation type="submission" date="2025-09" db="UniProtKB">
        <authorList>
            <consortium name="Ensembl"/>
        </authorList>
    </citation>
    <scope>IDENTIFICATION</scope>
</reference>
<dbReference type="GO" id="GO:0005737">
    <property type="term" value="C:cytoplasm"/>
    <property type="evidence" value="ECO:0007669"/>
    <property type="project" value="TreeGrafter"/>
</dbReference>
<dbReference type="SUPFAM" id="SSF50978">
    <property type="entry name" value="WD40 repeat-like"/>
    <property type="match status" value="2"/>
</dbReference>
<evidence type="ECO:0000313" key="6">
    <source>
        <dbReference type="Ensembl" id="ENSCWAP00000024687.1"/>
    </source>
</evidence>
<dbReference type="InterPro" id="IPR015943">
    <property type="entry name" value="WD40/YVTN_repeat-like_dom_sf"/>
</dbReference>
<dbReference type="FunFam" id="2.130.10.10:FF:000247">
    <property type="entry name" value="WD repeat-containing protein 72"/>
    <property type="match status" value="1"/>
</dbReference>
<dbReference type="Gene3D" id="2.130.10.10">
    <property type="entry name" value="YVTN repeat-like/Quinoprotein amine dehydrogenase"/>
    <property type="match status" value="2"/>
</dbReference>
<gene>
    <name evidence="6" type="primary">WDR72</name>
</gene>
<feature type="domain" description="WDR72-like alpha-solenoid" evidence="5">
    <location>
        <begin position="870"/>
        <end position="1087"/>
    </location>
</feature>
<evidence type="ECO:0000256" key="2">
    <source>
        <dbReference type="ARBA" id="ARBA00022574"/>
    </source>
</evidence>
<reference evidence="6" key="1">
    <citation type="submission" date="2025-08" db="UniProtKB">
        <authorList>
            <consortium name="Ensembl"/>
        </authorList>
    </citation>
    <scope>IDENTIFICATION</scope>
</reference>
<dbReference type="InterPro" id="IPR019775">
    <property type="entry name" value="WD40_repeat_CS"/>
</dbReference>
<protein>
    <submittedName>
        <fullName evidence="6">WD repeat domain 72</fullName>
    </submittedName>
</protein>
<dbReference type="SMART" id="SM00320">
    <property type="entry name" value="WD40"/>
    <property type="match status" value="7"/>
</dbReference>
<evidence type="ECO:0000259" key="5">
    <source>
        <dbReference type="Pfam" id="PF23123"/>
    </source>
</evidence>
<sequence>MRSSLQAVALWGKKAPPHSITAIMITDDQQMIVTGSQEGQLCLWNLSSELKISAKELLFGHSASVTCLSRARDFSKQPFIVSAAENGEMCVWNVTNGQRVEKATLPYRHTAICYYHCSFRMTGEGWLLCCGEYQDVLIIDAKSLVIIHTFISSQSPDWINCMCIVHSMRIQEDSLLVVSVAGELKVWNLSSSINSIQEKQDVYEKESKFLNALNCRTIRFCTFTERLLLVVFSKCWKVYDYCDFSLLWTEVSGSGQFFAGGEVLAAHRIIIWTEDGHSYIYQLLNSGLSKSIYPADGRVLKETIYPHLLCSISVQENKDQSLPLVMGYMNERKEPFYKVLFSGEVSGRITLWHIPDVPVSKFDGSPREIPITTTWTLQDNFDKHHTMSQSIIDHFSGFKDGADTAVVTSSEYVPSLDKLICGCEDGTIFITQALNAAKAGLLEGDSLLKGSLPHKVLKEGHHHSVTSLLYPHGLSSKLDQSWLVSGDQDSWVILWDIYTEEILHKFFLQAGPVTSLLMSPENFKLRSHQVICSVCGDHSVALLHLEGRRCLLSARKHLFPVRMIKWHPVENFLIVGCADDSVYIWEIETGTLERHETGERARIILNCCDDSQLLKPEFVLPVASEIHKHKSVEQRSSSSYQFGPVPCPGLQVESSCKVADAKFFSGPFNVLPVKTKWSNAGFHILLFDLENLVELLLPTPICDVDPSNSFYGSEILRRAKSTVEKKTLTLKRNKTACGPLSVEAEGKPVSESPAQGDNTIKLSEENDGIKRQKKIKSSKKMRPTQSRKFDANLTIDTAKLLLSCLLPWGVDKELDNLCIKHLNILKLQGPVSLGLASNEDHFSLMLPGWDLCNAEMNKDYSKANLFSRKVLDLSNKYTSTLPNQAGMSRELENISDSFQESNTIVYLLSKLFLVNKLVNMPLELACGIDSSFKMESVHNKMKNPGNDILNISSIYSHLRNGKSESHLPEADISLLKLISCWRDQSVQVTEAIQAVLLAEVQQHMKTLRKAPVNTEPVSVAENGVYEMIQILPKMGWAEEPELQCTADTLPLQTPVSLVKHDSNSNSANFQDTEDMPDRCVLEESESPGEQRHNLWISKVCSCKLC</sequence>
<dbReference type="InterPro" id="IPR049916">
    <property type="entry name" value="WDR72-like"/>
</dbReference>
<evidence type="ECO:0000256" key="1">
    <source>
        <dbReference type="ARBA" id="ARBA00022553"/>
    </source>
</evidence>
<keyword evidence="7" id="KW-1185">Reference proteome</keyword>
<dbReference type="InterPro" id="IPR057848">
    <property type="entry name" value="WDR72_alpha-sol"/>
</dbReference>
<dbReference type="PANTHER" id="PTHR44099">
    <property type="entry name" value="RABCONNECTIN-3B, ISOFORM A"/>
    <property type="match status" value="1"/>
</dbReference>
<dbReference type="Ensembl" id="ENSCWAT00000026772.1">
    <property type="protein sequence ID" value="ENSCWAP00000024687.1"/>
    <property type="gene ID" value="ENSCWAG00000018498.1"/>
</dbReference>
<dbReference type="PANTHER" id="PTHR44099:SF2">
    <property type="entry name" value="WD REPEAT-CONTAINING PROTEIN 72"/>
    <property type="match status" value="1"/>
</dbReference>
<keyword evidence="1" id="KW-0597">Phosphoprotein</keyword>
<dbReference type="Proteomes" id="UP000694540">
    <property type="component" value="Unplaced"/>
</dbReference>
<feature type="repeat" description="WD" evidence="4">
    <location>
        <begin position="554"/>
        <end position="595"/>
    </location>
</feature>
<evidence type="ECO:0000256" key="4">
    <source>
        <dbReference type="PROSITE-ProRule" id="PRU00221"/>
    </source>
</evidence>
<dbReference type="Pfam" id="PF23123">
    <property type="entry name" value="WDR72_alpha-sol"/>
    <property type="match status" value="1"/>
</dbReference>
<organism evidence="6 7">
    <name type="scientific">Catagonus wagneri</name>
    <name type="common">Chacoan peccary</name>
    <dbReference type="NCBI Taxonomy" id="51154"/>
    <lineage>
        <taxon>Eukaryota</taxon>
        <taxon>Metazoa</taxon>
        <taxon>Chordata</taxon>
        <taxon>Craniata</taxon>
        <taxon>Vertebrata</taxon>
        <taxon>Euteleostomi</taxon>
        <taxon>Mammalia</taxon>
        <taxon>Eutheria</taxon>
        <taxon>Laurasiatheria</taxon>
        <taxon>Artiodactyla</taxon>
        <taxon>Suina</taxon>
        <taxon>Tayassuidae</taxon>
        <taxon>Catagonus</taxon>
    </lineage>
</organism>
<keyword evidence="3" id="KW-0677">Repeat</keyword>
<dbReference type="PROSITE" id="PS50082">
    <property type="entry name" value="WD_REPEATS_2"/>
    <property type="match status" value="3"/>
</dbReference>
<dbReference type="PROSITE" id="PS00678">
    <property type="entry name" value="WD_REPEATS_1"/>
    <property type="match status" value="1"/>
</dbReference>
<name>A0A8C3X7W2_9CETA</name>
<dbReference type="PROSITE" id="PS50294">
    <property type="entry name" value="WD_REPEATS_REGION"/>
    <property type="match status" value="1"/>
</dbReference>
<keyword evidence="2 4" id="KW-0853">WD repeat</keyword>
<dbReference type="InterPro" id="IPR036322">
    <property type="entry name" value="WD40_repeat_dom_sf"/>
</dbReference>
<accession>A0A8C3X7W2</accession>
<proteinExistence type="predicted"/>
<dbReference type="AlphaFoldDB" id="A0A8C3X7W2"/>
<dbReference type="GO" id="GO:0072659">
    <property type="term" value="P:protein localization to plasma membrane"/>
    <property type="evidence" value="ECO:0007669"/>
    <property type="project" value="TreeGrafter"/>
</dbReference>
<evidence type="ECO:0000313" key="7">
    <source>
        <dbReference type="Proteomes" id="UP000694540"/>
    </source>
</evidence>
<feature type="repeat" description="WD" evidence="4">
    <location>
        <begin position="13"/>
        <end position="54"/>
    </location>
</feature>
<dbReference type="InterPro" id="IPR001680">
    <property type="entry name" value="WD40_rpt"/>
</dbReference>
<evidence type="ECO:0000256" key="3">
    <source>
        <dbReference type="ARBA" id="ARBA00022737"/>
    </source>
</evidence>
<dbReference type="GeneTree" id="ENSGT00940000160298"/>
<dbReference type="Pfam" id="PF00400">
    <property type="entry name" value="WD40"/>
    <property type="match status" value="3"/>
</dbReference>